<evidence type="ECO:0000313" key="2">
    <source>
        <dbReference type="EMBL" id="RIJ42814.1"/>
    </source>
</evidence>
<dbReference type="OrthoDB" id="847959at2"/>
<keyword evidence="3" id="KW-1185">Reference proteome</keyword>
<reference evidence="3" key="1">
    <citation type="submission" date="2018-08" db="EMBL/GenBank/DDBJ databases">
        <title>Mucilaginibacter sp. MYSH2.</title>
        <authorList>
            <person name="Seo T."/>
        </authorList>
    </citation>
    <scope>NUCLEOTIDE SEQUENCE [LARGE SCALE GENOMIC DNA]</scope>
    <source>
        <strain evidence="3">KIRAN</strain>
    </source>
</reference>
<organism evidence="2 3">
    <name type="scientific">Pontibacter oryzae</name>
    <dbReference type="NCBI Taxonomy" id="2304593"/>
    <lineage>
        <taxon>Bacteria</taxon>
        <taxon>Pseudomonadati</taxon>
        <taxon>Bacteroidota</taxon>
        <taxon>Cytophagia</taxon>
        <taxon>Cytophagales</taxon>
        <taxon>Hymenobacteraceae</taxon>
        <taxon>Pontibacter</taxon>
    </lineage>
</organism>
<sequence>MRKLTIKVKKGEGEEVRSIADGHQGQNISVQPLANGELVTVYLSNVQVNDFIKDIAHYEDAEINLIPRGVISLYPPQNEAPDQVADVTNRSPFEIYLGGLQSVGSKVGLLSYSAVGAILVWVGFYTNTSYLLVAAMLVSPFAGPAMNAALGAAAGKMGLLKQSLLRYFMAIGMAILVGVILTFIMQQQHATPMMVSVSHISEVTFLLPLAAGIAGGINLIQSERDNLVAGAAVGMLVAASLAPPTGLIGIGLVINNWQLVQSGVFLLIFQLVVIQFVAALVFRFMGNVTIKGAKFTDGREAVFKGSLLTSAIVIAGMLYWQFASQPSLQKSSLNTKITEVMRTELSKLKGIETIEVNARFTRGTLPDLNPVICELYLYNRNKALTDEQVKTVVKDVLTKRIRAQEWNADPMFNITILDYDKEVN</sequence>
<gene>
    <name evidence="2" type="ORF">D1627_02905</name>
</gene>
<feature type="transmembrane region" description="Helical" evidence="1">
    <location>
        <begin position="302"/>
        <end position="322"/>
    </location>
</feature>
<keyword evidence="1" id="KW-1133">Transmembrane helix</keyword>
<accession>A0A399SIK8</accession>
<feature type="transmembrane region" description="Helical" evidence="1">
    <location>
        <begin position="197"/>
        <end position="220"/>
    </location>
</feature>
<dbReference type="EMBL" id="QWGE01000001">
    <property type="protein sequence ID" value="RIJ42814.1"/>
    <property type="molecule type" value="Genomic_DNA"/>
</dbReference>
<evidence type="ECO:0000313" key="3">
    <source>
        <dbReference type="Proteomes" id="UP000266005"/>
    </source>
</evidence>
<dbReference type="RefSeq" id="WP_119430696.1">
    <property type="nucleotide sequence ID" value="NZ_QWGE01000001.1"/>
</dbReference>
<evidence type="ECO:0000256" key="1">
    <source>
        <dbReference type="SAM" id="Phobius"/>
    </source>
</evidence>
<dbReference type="Proteomes" id="UP000266005">
    <property type="component" value="Unassembled WGS sequence"/>
</dbReference>
<feature type="transmembrane region" description="Helical" evidence="1">
    <location>
        <begin position="227"/>
        <end position="254"/>
    </location>
</feature>
<feature type="transmembrane region" description="Helical" evidence="1">
    <location>
        <begin position="260"/>
        <end position="282"/>
    </location>
</feature>
<keyword evidence="1" id="KW-0812">Transmembrane</keyword>
<dbReference type="PANTHER" id="PTHR20992">
    <property type="entry name" value="AT15442P-RELATED"/>
    <property type="match status" value="1"/>
</dbReference>
<feature type="transmembrane region" description="Helical" evidence="1">
    <location>
        <begin position="164"/>
        <end position="185"/>
    </location>
</feature>
<dbReference type="InterPro" id="IPR005240">
    <property type="entry name" value="DUF389"/>
</dbReference>
<feature type="transmembrane region" description="Helical" evidence="1">
    <location>
        <begin position="107"/>
        <end position="124"/>
    </location>
</feature>
<comment type="caution">
    <text evidence="2">The sequence shown here is derived from an EMBL/GenBank/DDBJ whole genome shotgun (WGS) entry which is preliminary data.</text>
</comment>
<name>A0A399SIK8_9BACT</name>
<dbReference type="PANTHER" id="PTHR20992:SF9">
    <property type="entry name" value="AT15442P-RELATED"/>
    <property type="match status" value="1"/>
</dbReference>
<protein>
    <submittedName>
        <fullName evidence="2">DUF389 domain-containing protein</fullName>
    </submittedName>
</protein>
<proteinExistence type="predicted"/>
<dbReference type="Pfam" id="PF04087">
    <property type="entry name" value="DUF389"/>
    <property type="match status" value="1"/>
</dbReference>
<feature type="transmembrane region" description="Helical" evidence="1">
    <location>
        <begin position="130"/>
        <end position="152"/>
    </location>
</feature>
<dbReference type="AlphaFoldDB" id="A0A399SIK8"/>
<keyword evidence="1" id="KW-0472">Membrane</keyword>